<evidence type="ECO:0000313" key="3">
    <source>
        <dbReference type="EMBL" id="MEC0484316.1"/>
    </source>
</evidence>
<dbReference type="GO" id="GO:0016158">
    <property type="term" value="F:inositol hexakisphosphate 3-phosphatase activity"/>
    <property type="evidence" value="ECO:0007669"/>
    <property type="project" value="InterPro"/>
</dbReference>
<dbReference type="Proteomes" id="UP000036168">
    <property type="component" value="Unassembled WGS sequence"/>
</dbReference>
<dbReference type="RefSeq" id="WP_048355415.1">
    <property type="nucleotide sequence ID" value="NZ_CP023481.1"/>
</dbReference>
<proteinExistence type="predicted"/>
<dbReference type="STRING" id="1664069.BGLY_0462"/>
<dbReference type="PROSITE" id="PS51662">
    <property type="entry name" value="BP_PHYTASE"/>
    <property type="match status" value="1"/>
</dbReference>
<dbReference type="EMBL" id="LECW02000001">
    <property type="protein sequence ID" value="KRT95782.1"/>
    <property type="molecule type" value="Genomic_DNA"/>
</dbReference>
<dbReference type="EMBL" id="JARRTL010000007">
    <property type="protein sequence ID" value="MEC0484316.1"/>
    <property type="molecule type" value="Genomic_DNA"/>
</dbReference>
<name>A0A0T6BWU2_9BACI</name>
<gene>
    <name evidence="2" type="ORF">AB447_201385</name>
    <name evidence="3" type="ORF">P8828_05565</name>
</gene>
<evidence type="ECO:0000313" key="4">
    <source>
        <dbReference type="Proteomes" id="UP000036168"/>
    </source>
</evidence>
<protein>
    <submittedName>
        <fullName evidence="2 3">Phytase</fullName>
    </submittedName>
</protein>
<accession>A0A0T6BWU2</accession>
<dbReference type="InterPro" id="IPR011042">
    <property type="entry name" value="6-blade_b-propeller_TolB-like"/>
</dbReference>
<evidence type="ECO:0000313" key="5">
    <source>
        <dbReference type="Proteomes" id="UP001341297"/>
    </source>
</evidence>
<reference evidence="2" key="2">
    <citation type="submission" date="2015-10" db="EMBL/GenBank/DDBJ databases">
        <authorList>
            <person name="Gilbert D.G."/>
        </authorList>
    </citation>
    <scope>NUCLEOTIDE SEQUENCE</scope>
    <source>
        <strain evidence="2">GO-13</strain>
    </source>
</reference>
<evidence type="ECO:0000259" key="1">
    <source>
        <dbReference type="PROSITE" id="PS51662"/>
    </source>
</evidence>
<comment type="caution">
    <text evidence="2">The sequence shown here is derived from an EMBL/GenBank/DDBJ whole genome shotgun (WGS) entry which is preliminary data.</text>
</comment>
<dbReference type="OrthoDB" id="292013at2"/>
<dbReference type="Pfam" id="PF02333">
    <property type="entry name" value="Phytase"/>
    <property type="match status" value="1"/>
</dbReference>
<dbReference type="AlphaFoldDB" id="A0A0T6BWU2"/>
<dbReference type="SUPFAM" id="SSF50956">
    <property type="entry name" value="Thermostable phytase (3-phytase)"/>
    <property type="match status" value="1"/>
</dbReference>
<reference evidence="3 5" key="3">
    <citation type="submission" date="2023-03" db="EMBL/GenBank/DDBJ databases">
        <title>Agriculturally important microbes genome sequencing.</title>
        <authorList>
            <person name="Dunlap C."/>
        </authorList>
    </citation>
    <scope>NUCLEOTIDE SEQUENCE [LARGE SCALE GENOMIC DNA]</scope>
    <source>
        <strain evidence="3 5">CBP-3203</strain>
    </source>
</reference>
<dbReference type="Proteomes" id="UP001341297">
    <property type="component" value="Unassembled WGS sequence"/>
</dbReference>
<dbReference type="InterPro" id="IPR003431">
    <property type="entry name" value="B-propeller_Phytase"/>
</dbReference>
<dbReference type="Gene3D" id="2.120.10.30">
    <property type="entry name" value="TolB, C-terminal domain"/>
    <property type="match status" value="1"/>
</dbReference>
<reference evidence="2 4" key="1">
    <citation type="journal article" date="2015" name="Int. J. Syst. Evol. Microbiol.">
        <title>Bacillus glycinifermentans sp. nov., isolated from fermented soybean paste.</title>
        <authorList>
            <person name="Kim S.J."/>
            <person name="Dunlap C.A."/>
            <person name="Kwon S.W."/>
            <person name="Rooney A.P."/>
        </authorList>
    </citation>
    <scope>NUCLEOTIDE SEQUENCE [LARGE SCALE GENOMIC DNA]</scope>
    <source>
        <strain evidence="2 4">GO-13</strain>
    </source>
</reference>
<sequence length="383" mass="41379">MKHNLCKTAAASILAAGIFVSPLSGLPQTKAAAVKGFTVTADMETEPVNNADDAADDPAIWVDPKHPDKSRLITTNKQSGLNVYDLEGKQLASYPFGQLNNVDLRYNFPLGDRTVDIVGASNRSAGKNTIEIYALNGTKAGLTSIVNPKKPIKTAINEVYGFSLYHSQKTGKFYAMVTGKDGEFEQYELSDNGKGQVEGKKVRAFQMSSQTEGLAADDEYGNMYIAEEDVAIWAFSAEPNGGEHGKIIDQADGRHLTADIEGLTIYYGADGTGYLLASSQGDNRYAIYDRQGDHKYIGTFSIADGKTIDGTSDTDGIDVLGFGLGKKYPYGIFVAQDGENTENGALRNQNFKIVSWEKIGAALDSLPALKDQVNPRSLKNRAE</sequence>
<keyword evidence="5" id="KW-1185">Reference proteome</keyword>
<feature type="domain" description="BPP" evidence="1">
    <location>
        <begin position="29"/>
        <end position="363"/>
    </location>
</feature>
<organism evidence="2 4">
    <name type="scientific">Bacillus glycinifermentans</name>
    <dbReference type="NCBI Taxonomy" id="1664069"/>
    <lineage>
        <taxon>Bacteria</taxon>
        <taxon>Bacillati</taxon>
        <taxon>Bacillota</taxon>
        <taxon>Bacilli</taxon>
        <taxon>Bacillales</taxon>
        <taxon>Bacillaceae</taxon>
        <taxon>Bacillus</taxon>
    </lineage>
</organism>
<evidence type="ECO:0000313" key="2">
    <source>
        <dbReference type="EMBL" id="KRT95782.1"/>
    </source>
</evidence>